<accession>A0AAW0B4N1</accession>
<keyword evidence="1" id="KW-0732">Signal</keyword>
<gene>
    <name evidence="2" type="ORF">VNI00_017886</name>
</gene>
<comment type="caution">
    <text evidence="2">The sequence shown here is derived from an EMBL/GenBank/DDBJ whole genome shotgun (WGS) entry which is preliminary data.</text>
</comment>
<protein>
    <submittedName>
        <fullName evidence="2">Uncharacterized protein</fullName>
    </submittedName>
</protein>
<dbReference type="AlphaFoldDB" id="A0AAW0B4N1"/>
<reference evidence="2 3" key="1">
    <citation type="submission" date="2024-01" db="EMBL/GenBank/DDBJ databases">
        <title>A draft genome for a cacao thread blight-causing isolate of Paramarasmius palmivorus.</title>
        <authorList>
            <person name="Baruah I.K."/>
            <person name="Bukari Y."/>
            <person name="Amoako-Attah I."/>
            <person name="Meinhardt L.W."/>
            <person name="Bailey B.A."/>
            <person name="Cohen S.P."/>
        </authorList>
    </citation>
    <scope>NUCLEOTIDE SEQUENCE [LARGE SCALE GENOMIC DNA]</scope>
    <source>
        <strain evidence="2 3">GH-12</strain>
    </source>
</reference>
<feature type="chain" id="PRO_5043497184" evidence="1">
    <location>
        <begin position="18"/>
        <end position="153"/>
    </location>
</feature>
<feature type="signal peptide" evidence="1">
    <location>
        <begin position="1"/>
        <end position="17"/>
    </location>
</feature>
<proteinExistence type="predicted"/>
<sequence length="153" mass="16322">MLSSWTWMYLPLGCVQGFKITNVKPEAPTINENAVTLTVDWMAGSNEDGPFTVGIWADPGPTLPSPVPPPVATTPLNKEAQPVIVTFTAQDFSQGAYYVSGGEEKDFSVPKALVQAAFPSAINIRLGTGTESTAYDIRSLSEVCILICLITGL</sequence>
<organism evidence="2 3">
    <name type="scientific">Paramarasmius palmivorus</name>
    <dbReference type="NCBI Taxonomy" id="297713"/>
    <lineage>
        <taxon>Eukaryota</taxon>
        <taxon>Fungi</taxon>
        <taxon>Dikarya</taxon>
        <taxon>Basidiomycota</taxon>
        <taxon>Agaricomycotina</taxon>
        <taxon>Agaricomycetes</taxon>
        <taxon>Agaricomycetidae</taxon>
        <taxon>Agaricales</taxon>
        <taxon>Marasmiineae</taxon>
        <taxon>Marasmiaceae</taxon>
        <taxon>Paramarasmius</taxon>
    </lineage>
</organism>
<keyword evidence="3" id="KW-1185">Reference proteome</keyword>
<evidence type="ECO:0000313" key="3">
    <source>
        <dbReference type="Proteomes" id="UP001383192"/>
    </source>
</evidence>
<dbReference type="Proteomes" id="UP001383192">
    <property type="component" value="Unassembled WGS sequence"/>
</dbReference>
<evidence type="ECO:0000256" key="1">
    <source>
        <dbReference type="SAM" id="SignalP"/>
    </source>
</evidence>
<evidence type="ECO:0000313" key="2">
    <source>
        <dbReference type="EMBL" id="KAK7020125.1"/>
    </source>
</evidence>
<dbReference type="EMBL" id="JAYKXP010000195">
    <property type="protein sequence ID" value="KAK7020125.1"/>
    <property type="molecule type" value="Genomic_DNA"/>
</dbReference>
<name>A0AAW0B4N1_9AGAR</name>